<organism evidence="3 4">
    <name type="scientific">Halobacillus aidingensis</name>
    <dbReference type="NCBI Taxonomy" id="240303"/>
    <lineage>
        <taxon>Bacteria</taxon>
        <taxon>Bacillati</taxon>
        <taxon>Bacillota</taxon>
        <taxon>Bacilli</taxon>
        <taxon>Bacillales</taxon>
        <taxon>Bacillaceae</taxon>
        <taxon>Halobacillus</taxon>
    </lineage>
</organism>
<evidence type="ECO:0000259" key="2">
    <source>
        <dbReference type="Pfam" id="PF00248"/>
    </source>
</evidence>
<dbReference type="OrthoDB" id="9773828at2"/>
<evidence type="ECO:0000313" key="3">
    <source>
        <dbReference type="EMBL" id="SDO05724.1"/>
    </source>
</evidence>
<dbReference type="InterPro" id="IPR050523">
    <property type="entry name" value="AKR_Detox_Biosynth"/>
</dbReference>
<gene>
    <name evidence="3" type="ORF">SAMN05421677_102311</name>
</gene>
<dbReference type="CDD" id="cd19148">
    <property type="entry name" value="AKR_AKR11B1"/>
    <property type="match status" value="1"/>
</dbReference>
<dbReference type="PANTHER" id="PTHR43364:SF4">
    <property type="entry name" value="NAD(P)-LINKED OXIDOREDUCTASE SUPERFAMILY PROTEIN"/>
    <property type="match status" value="1"/>
</dbReference>
<protein>
    <submittedName>
        <fullName evidence="3">Predicted oxidoreductase</fullName>
    </submittedName>
</protein>
<feature type="domain" description="NADP-dependent oxidoreductase" evidence="2">
    <location>
        <begin position="15"/>
        <end position="309"/>
    </location>
</feature>
<dbReference type="PRINTS" id="PR00069">
    <property type="entry name" value="ALDKETRDTASE"/>
</dbReference>
<dbReference type="EMBL" id="FNIZ01000002">
    <property type="protein sequence ID" value="SDO05724.1"/>
    <property type="molecule type" value="Genomic_DNA"/>
</dbReference>
<dbReference type="FunFam" id="3.20.20.100:FF:000004">
    <property type="entry name" value="Oxidoreductase, aldo/keto reductase"/>
    <property type="match status" value="1"/>
</dbReference>
<dbReference type="SUPFAM" id="SSF51430">
    <property type="entry name" value="NAD(P)-linked oxidoreductase"/>
    <property type="match status" value="1"/>
</dbReference>
<accession>A0A1H0GFT6</accession>
<dbReference type="InterPro" id="IPR018170">
    <property type="entry name" value="Aldo/ket_reductase_CS"/>
</dbReference>
<evidence type="ECO:0000313" key="4">
    <source>
        <dbReference type="Proteomes" id="UP000198860"/>
    </source>
</evidence>
<dbReference type="InterPro" id="IPR036812">
    <property type="entry name" value="NAD(P)_OxRdtase_dom_sf"/>
</dbReference>
<name>A0A1H0GFT6_HALAD</name>
<proteinExistence type="predicted"/>
<dbReference type="InterPro" id="IPR020471">
    <property type="entry name" value="AKR"/>
</dbReference>
<dbReference type="GO" id="GO:0016491">
    <property type="term" value="F:oxidoreductase activity"/>
    <property type="evidence" value="ECO:0007669"/>
    <property type="project" value="UniProtKB-KW"/>
</dbReference>
<dbReference type="RefSeq" id="WP_089651072.1">
    <property type="nucleotide sequence ID" value="NZ_FNIZ01000002.1"/>
</dbReference>
<reference evidence="4" key="1">
    <citation type="submission" date="2016-10" db="EMBL/GenBank/DDBJ databases">
        <authorList>
            <person name="Varghese N."/>
            <person name="Submissions S."/>
        </authorList>
    </citation>
    <scope>NUCLEOTIDE SEQUENCE [LARGE SCALE GENOMIC DNA]</scope>
    <source>
        <strain evidence="4">CGMCC 1.3703</strain>
    </source>
</reference>
<dbReference type="Proteomes" id="UP000198860">
    <property type="component" value="Unassembled WGS sequence"/>
</dbReference>
<dbReference type="PROSITE" id="PS00062">
    <property type="entry name" value="ALDOKETO_REDUCTASE_2"/>
    <property type="match status" value="1"/>
</dbReference>
<keyword evidence="1" id="KW-0560">Oxidoreductase</keyword>
<dbReference type="AlphaFoldDB" id="A0A1H0GFT6"/>
<dbReference type="Pfam" id="PF00248">
    <property type="entry name" value="Aldo_ket_red"/>
    <property type="match status" value="1"/>
</dbReference>
<dbReference type="GO" id="GO:0005829">
    <property type="term" value="C:cytosol"/>
    <property type="evidence" value="ECO:0007669"/>
    <property type="project" value="UniProtKB-ARBA"/>
</dbReference>
<sequence>MEKIKISDTSMEASRIGLGTWAIGGWMWGGTDEEQSVKTIHSALDQGINLIDTAPAYGFGRSEEIIGKAVEQYGRREDLLLATKVGIDWNEDSVFRNASKERIHKEVEDSLKRLKTDYIDIYQVHWPDPITPIHETAEALSYLYKQGKIRAIGVSNFSPEQMDIFREAAPLHTLQPPYNLFERDIESKTLPYVQDHNITTISYGSLCRGLLSGKMSTKREFEGDDLRNNDPKFQQPRFKQYLNAVNELEQLAENRFGKSVLQLAIRWVLDQPGSGIALMGGRRPDQLNPIDGVDSFTIDEETRHDIDEILLKHVNDPVGPEFMAPPDRQELGLK</sequence>
<keyword evidence="4" id="KW-1185">Reference proteome</keyword>
<dbReference type="STRING" id="240303.SAMN05421677_102311"/>
<dbReference type="Gene3D" id="3.20.20.100">
    <property type="entry name" value="NADP-dependent oxidoreductase domain"/>
    <property type="match status" value="1"/>
</dbReference>
<evidence type="ECO:0000256" key="1">
    <source>
        <dbReference type="ARBA" id="ARBA00023002"/>
    </source>
</evidence>
<dbReference type="PANTHER" id="PTHR43364">
    <property type="entry name" value="NADH-SPECIFIC METHYLGLYOXAL REDUCTASE-RELATED"/>
    <property type="match status" value="1"/>
</dbReference>
<dbReference type="InterPro" id="IPR023210">
    <property type="entry name" value="NADP_OxRdtase_dom"/>
</dbReference>